<evidence type="ECO:0008006" key="4">
    <source>
        <dbReference type="Google" id="ProtNLM"/>
    </source>
</evidence>
<evidence type="ECO:0000256" key="1">
    <source>
        <dbReference type="SAM" id="SignalP"/>
    </source>
</evidence>
<feature type="chain" id="PRO_5008091911" description="Calcium-binding protein" evidence="1">
    <location>
        <begin position="23"/>
        <end position="120"/>
    </location>
</feature>
<dbReference type="STRING" id="1707952.A6A03_11295"/>
<dbReference type="InterPro" id="IPR001343">
    <property type="entry name" value="Hemolysn_Ca-bd"/>
</dbReference>
<dbReference type="PROSITE" id="PS00330">
    <property type="entry name" value="HEMOLYSIN_CALCIUM"/>
    <property type="match status" value="2"/>
</dbReference>
<accession>A0A178MFP4</accession>
<dbReference type="Gene3D" id="2.150.10.10">
    <property type="entry name" value="Serralysin-like metalloprotease, C-terminal"/>
    <property type="match status" value="1"/>
</dbReference>
<dbReference type="RefSeq" id="WP_066785103.1">
    <property type="nucleotide sequence ID" value="NZ_LWQS01000041.1"/>
</dbReference>
<dbReference type="InterPro" id="IPR011049">
    <property type="entry name" value="Serralysin-like_metalloprot_C"/>
</dbReference>
<dbReference type="PRINTS" id="PR00313">
    <property type="entry name" value="CABNDNGRPT"/>
</dbReference>
<name>A0A178MFP4_9CHLR</name>
<feature type="signal peptide" evidence="1">
    <location>
        <begin position="1"/>
        <end position="22"/>
    </location>
</feature>
<evidence type="ECO:0000313" key="2">
    <source>
        <dbReference type="EMBL" id="OAN46885.1"/>
    </source>
</evidence>
<organism evidence="2 3">
    <name type="scientific">Chloroflexus islandicus</name>
    <dbReference type="NCBI Taxonomy" id="1707952"/>
    <lineage>
        <taxon>Bacteria</taxon>
        <taxon>Bacillati</taxon>
        <taxon>Chloroflexota</taxon>
        <taxon>Chloroflexia</taxon>
        <taxon>Chloroflexales</taxon>
        <taxon>Chloroflexineae</taxon>
        <taxon>Chloroflexaceae</taxon>
        <taxon>Chloroflexus</taxon>
    </lineage>
</organism>
<dbReference type="Pfam" id="PF00353">
    <property type="entry name" value="HemolysinCabind"/>
    <property type="match status" value="1"/>
</dbReference>
<dbReference type="AlphaFoldDB" id="A0A178MFP4"/>
<proteinExistence type="predicted"/>
<dbReference type="SUPFAM" id="SSF51120">
    <property type="entry name" value="beta-Roll"/>
    <property type="match status" value="1"/>
</dbReference>
<keyword evidence="1" id="KW-0732">Signal</keyword>
<dbReference type="GO" id="GO:0005509">
    <property type="term" value="F:calcium ion binding"/>
    <property type="evidence" value="ECO:0007669"/>
    <property type="project" value="InterPro"/>
</dbReference>
<evidence type="ECO:0000313" key="3">
    <source>
        <dbReference type="Proteomes" id="UP000078287"/>
    </source>
</evidence>
<dbReference type="InterPro" id="IPR018511">
    <property type="entry name" value="Hemolysin-typ_Ca-bd_CS"/>
</dbReference>
<reference evidence="2 3" key="1">
    <citation type="submission" date="2016-04" db="EMBL/GenBank/DDBJ databases">
        <title>Chloroflexus islandicus sp. nov., a thermophilic filamentous anoxygenic phototrophic bacterium from geyser Strokkur (Iceland).</title>
        <authorList>
            <person name="Gaisin V.A."/>
            <person name="Kalashnikov A.M."/>
            <person name="Sukhacheva M.V."/>
            <person name="Grouzdev D.S."/>
            <person name="Ivanov T.M."/>
            <person name="Kuznetsov B."/>
            <person name="Gorlenko V.M."/>
        </authorList>
    </citation>
    <scope>NUCLEOTIDE SEQUENCE [LARGE SCALE GENOMIC DNA]</scope>
    <source>
        <strain evidence="3">isl-2</strain>
    </source>
</reference>
<sequence>MKRFILLILISAVIGATALASAASIAIPDAAMADLNMSLSAQNVAPPACAGMGLSAIISGAGVITGTDGNDLIVGSAGNDLIDGRGGNDCIIGGKGDDVLIGGAGFDVCIGSGADSTCER</sequence>
<protein>
    <recommendedName>
        <fullName evidence="4">Calcium-binding protein</fullName>
    </recommendedName>
</protein>
<gene>
    <name evidence="2" type="ORF">A6A03_11295</name>
</gene>
<keyword evidence="3" id="KW-1185">Reference proteome</keyword>
<comment type="caution">
    <text evidence="2">The sequence shown here is derived from an EMBL/GenBank/DDBJ whole genome shotgun (WGS) entry which is preliminary data.</text>
</comment>
<dbReference type="EMBL" id="LWQS01000041">
    <property type="protein sequence ID" value="OAN46885.1"/>
    <property type="molecule type" value="Genomic_DNA"/>
</dbReference>
<dbReference type="Proteomes" id="UP000078287">
    <property type="component" value="Unassembled WGS sequence"/>
</dbReference>